<name>A0AAD7Z3P9_MYTSE</name>
<gene>
    <name evidence="3" type="ORF">PYW07_000451</name>
</gene>
<feature type="compositionally biased region" description="Polar residues" evidence="2">
    <location>
        <begin position="1"/>
        <end position="20"/>
    </location>
</feature>
<dbReference type="EMBL" id="JARGEI010000001">
    <property type="protein sequence ID" value="KAJ8737180.1"/>
    <property type="molecule type" value="Genomic_DNA"/>
</dbReference>
<keyword evidence="1" id="KW-0175">Coiled coil</keyword>
<keyword evidence="4" id="KW-1185">Reference proteome</keyword>
<evidence type="ECO:0000256" key="2">
    <source>
        <dbReference type="SAM" id="MobiDB-lite"/>
    </source>
</evidence>
<dbReference type="Proteomes" id="UP001231518">
    <property type="component" value="Chromosome 1"/>
</dbReference>
<comment type="caution">
    <text evidence="3">The sequence shown here is derived from an EMBL/GenBank/DDBJ whole genome shotgun (WGS) entry which is preliminary data.</text>
</comment>
<proteinExistence type="predicted"/>
<accession>A0AAD7Z3P9</accession>
<feature type="coiled-coil region" evidence="1">
    <location>
        <begin position="113"/>
        <end position="140"/>
    </location>
</feature>
<evidence type="ECO:0000256" key="1">
    <source>
        <dbReference type="SAM" id="Coils"/>
    </source>
</evidence>
<evidence type="ECO:0000313" key="3">
    <source>
        <dbReference type="EMBL" id="KAJ8737180.1"/>
    </source>
</evidence>
<evidence type="ECO:0000313" key="4">
    <source>
        <dbReference type="Proteomes" id="UP001231518"/>
    </source>
</evidence>
<reference evidence="3" key="1">
    <citation type="submission" date="2023-03" db="EMBL/GenBank/DDBJ databases">
        <title>Chromosome-level genomes of two armyworms, Mythimna separata and Mythimna loreyi, provide insights into the biosynthesis and reception of sex pheromones.</title>
        <authorList>
            <person name="Zhao H."/>
        </authorList>
    </citation>
    <scope>NUCLEOTIDE SEQUENCE</scope>
    <source>
        <strain evidence="3">BeijingLab</strain>
        <tissue evidence="3">Pupa</tissue>
    </source>
</reference>
<organism evidence="3 4">
    <name type="scientific">Mythimna separata</name>
    <name type="common">Oriental armyworm</name>
    <name type="synonym">Pseudaletia separata</name>
    <dbReference type="NCBI Taxonomy" id="271217"/>
    <lineage>
        <taxon>Eukaryota</taxon>
        <taxon>Metazoa</taxon>
        <taxon>Ecdysozoa</taxon>
        <taxon>Arthropoda</taxon>
        <taxon>Hexapoda</taxon>
        <taxon>Insecta</taxon>
        <taxon>Pterygota</taxon>
        <taxon>Neoptera</taxon>
        <taxon>Endopterygota</taxon>
        <taxon>Lepidoptera</taxon>
        <taxon>Glossata</taxon>
        <taxon>Ditrysia</taxon>
        <taxon>Noctuoidea</taxon>
        <taxon>Noctuidae</taxon>
        <taxon>Noctuinae</taxon>
        <taxon>Hadenini</taxon>
        <taxon>Mythimna</taxon>
    </lineage>
</organism>
<feature type="region of interest" description="Disordered" evidence="2">
    <location>
        <begin position="1"/>
        <end position="88"/>
    </location>
</feature>
<dbReference type="AlphaFoldDB" id="A0AAD7Z3P9"/>
<feature type="compositionally biased region" description="Basic residues" evidence="2">
    <location>
        <begin position="75"/>
        <end position="86"/>
    </location>
</feature>
<protein>
    <submittedName>
        <fullName evidence="3">Uncharacterized protein</fullName>
    </submittedName>
</protein>
<sequence>MQVNTNELESKQITGTNLLTADTVPSPVEEGTPTSVPVPDFTAPPDRPDSPVPGPSSSRTEQRERSPVSAGPSTPRRHRVRQRRLHQTPFNRATSKFVAIEERRLRLERERETRQHNLAMEQLKIKAQQLQVEAERVRVDEARMRIEADLRASNEQLSSQLRALMALLETRDTRIVMTDFITISLAWMLPLPQITHYGKPPED</sequence>